<evidence type="ECO:0000256" key="9">
    <source>
        <dbReference type="ARBA" id="ARBA00047597"/>
    </source>
</evidence>
<organism evidence="12 15">
    <name type="scientific">Didymodactylos carnosus</name>
    <dbReference type="NCBI Taxonomy" id="1234261"/>
    <lineage>
        <taxon>Eukaryota</taxon>
        <taxon>Metazoa</taxon>
        <taxon>Spiralia</taxon>
        <taxon>Gnathifera</taxon>
        <taxon>Rotifera</taxon>
        <taxon>Eurotatoria</taxon>
        <taxon>Bdelloidea</taxon>
        <taxon>Philodinida</taxon>
        <taxon>Philodinidae</taxon>
        <taxon>Didymodactylos</taxon>
    </lineage>
</organism>
<accession>A0A816DQ67</accession>
<evidence type="ECO:0000256" key="2">
    <source>
        <dbReference type="ARBA" id="ARBA00009558"/>
    </source>
</evidence>
<reference evidence="12" key="1">
    <citation type="submission" date="2021-02" db="EMBL/GenBank/DDBJ databases">
        <authorList>
            <person name="Nowell W R."/>
        </authorList>
    </citation>
    <scope>NUCLEOTIDE SEQUENCE</scope>
</reference>
<keyword evidence="15" id="KW-1185">Reference proteome</keyword>
<dbReference type="Proteomes" id="UP000663829">
    <property type="component" value="Unassembled WGS sequence"/>
</dbReference>
<evidence type="ECO:0000313" key="11">
    <source>
        <dbReference type="EMBL" id="CAF1094085.1"/>
    </source>
</evidence>
<gene>
    <name evidence="12" type="ORF">GPM918_LOCUS44982</name>
    <name evidence="11" type="ORF">OVA965_LOCUS18960</name>
    <name evidence="14" type="ORF">SRO942_LOCUS47137</name>
    <name evidence="13" type="ORF">TMI583_LOCUS18973</name>
</gene>
<name>A0A816DQ67_9BILA</name>
<dbReference type="Proteomes" id="UP000677228">
    <property type="component" value="Unassembled WGS sequence"/>
</dbReference>
<keyword evidence="8" id="KW-0843">Virulence</keyword>
<keyword evidence="10" id="KW-0520">NAD</keyword>
<dbReference type="GO" id="GO:0090729">
    <property type="term" value="F:toxin activity"/>
    <property type="evidence" value="ECO:0007669"/>
    <property type="project" value="UniProtKB-KW"/>
</dbReference>
<dbReference type="GO" id="GO:0005576">
    <property type="term" value="C:extracellular region"/>
    <property type="evidence" value="ECO:0007669"/>
    <property type="project" value="UniProtKB-SubCell"/>
</dbReference>
<evidence type="ECO:0000256" key="5">
    <source>
        <dbReference type="ARBA" id="ARBA00022676"/>
    </source>
</evidence>
<dbReference type="PANTHER" id="PTHR10339">
    <property type="entry name" value="ADP-RIBOSYLTRANSFERASE"/>
    <property type="match status" value="1"/>
</dbReference>
<evidence type="ECO:0000313" key="15">
    <source>
        <dbReference type="Proteomes" id="UP000663829"/>
    </source>
</evidence>
<dbReference type="PANTHER" id="PTHR10339:SF25">
    <property type="entry name" value="SECRETED EXOENZYME S"/>
    <property type="match status" value="1"/>
</dbReference>
<evidence type="ECO:0000256" key="4">
    <source>
        <dbReference type="ARBA" id="ARBA00022656"/>
    </source>
</evidence>
<evidence type="ECO:0000256" key="8">
    <source>
        <dbReference type="ARBA" id="ARBA00023026"/>
    </source>
</evidence>
<dbReference type="GO" id="GO:0003950">
    <property type="term" value="F:NAD+ poly-ADP-ribosyltransferase activity"/>
    <property type="evidence" value="ECO:0007669"/>
    <property type="project" value="TreeGrafter"/>
</dbReference>
<comment type="similarity">
    <text evidence="2 10">Belongs to the Arg-specific ADP-ribosyltransferase family.</text>
</comment>
<dbReference type="AlphaFoldDB" id="A0A816DQ67"/>
<comment type="subcellular location">
    <subcellularLocation>
        <location evidence="1">Secreted</location>
    </subcellularLocation>
</comment>
<sequence>MLVELAVTGLLREGNGEHAEKIKRLLEVKDGSEQEIFGICAQLYSMSSFIYREMNEVMRSDGDEQQTAFVKTKVPTVGPFAYLLWKLLPRRTQTITVYRGVKLSNEQIQQYENSRKAKDWCMFPAFTSTSQNREKAQDFGSEETAQGFRHVLFEIDIHERGADIRNYSDFEHEDEVLLPPMFMFAVISCEEVDNQWIIHLNGY</sequence>
<keyword evidence="7" id="KW-0548">Nucleotidyltransferase</keyword>
<dbReference type="Proteomes" id="UP000682733">
    <property type="component" value="Unassembled WGS sequence"/>
</dbReference>
<evidence type="ECO:0000256" key="10">
    <source>
        <dbReference type="RuleBase" id="RU361228"/>
    </source>
</evidence>
<keyword evidence="4" id="KW-0800">Toxin</keyword>
<keyword evidence="6 10" id="KW-0808">Transferase</keyword>
<keyword evidence="10" id="KW-0521">NADP</keyword>
<dbReference type="PROSITE" id="PS51996">
    <property type="entry name" value="TR_MART"/>
    <property type="match status" value="1"/>
</dbReference>
<dbReference type="EMBL" id="CAJNOQ010047612">
    <property type="protein sequence ID" value="CAF1641780.1"/>
    <property type="molecule type" value="Genomic_DNA"/>
</dbReference>
<comment type="catalytic activity">
    <reaction evidence="9 10">
        <text>L-arginyl-[protein] + NAD(+) = N(omega)-(ADP-D-ribosyl)-L-arginyl-[protein] + nicotinamide + H(+)</text>
        <dbReference type="Rhea" id="RHEA:19149"/>
        <dbReference type="Rhea" id="RHEA-COMP:10532"/>
        <dbReference type="Rhea" id="RHEA-COMP:15087"/>
        <dbReference type="ChEBI" id="CHEBI:15378"/>
        <dbReference type="ChEBI" id="CHEBI:17154"/>
        <dbReference type="ChEBI" id="CHEBI:29965"/>
        <dbReference type="ChEBI" id="CHEBI:57540"/>
        <dbReference type="ChEBI" id="CHEBI:142554"/>
        <dbReference type="EC" id="2.4.2.31"/>
    </reaction>
</comment>
<dbReference type="GO" id="GO:0016779">
    <property type="term" value="F:nucleotidyltransferase activity"/>
    <property type="evidence" value="ECO:0007669"/>
    <property type="project" value="UniProtKB-KW"/>
</dbReference>
<dbReference type="EMBL" id="CAJOBA010009623">
    <property type="protein sequence ID" value="CAF3855570.1"/>
    <property type="molecule type" value="Genomic_DNA"/>
</dbReference>
<dbReference type="SUPFAM" id="SSF56399">
    <property type="entry name" value="ADP-ribosylation"/>
    <property type="match status" value="1"/>
</dbReference>
<dbReference type="Pfam" id="PF01129">
    <property type="entry name" value="ART"/>
    <property type="match status" value="1"/>
</dbReference>
<dbReference type="InterPro" id="IPR050999">
    <property type="entry name" value="ADP-ribosyltransferase_ARG"/>
</dbReference>
<dbReference type="EC" id="2.4.2.31" evidence="10"/>
<evidence type="ECO:0000256" key="1">
    <source>
        <dbReference type="ARBA" id="ARBA00004613"/>
    </source>
</evidence>
<dbReference type="EMBL" id="CAJOBC010116627">
    <property type="protein sequence ID" value="CAF4554649.1"/>
    <property type="molecule type" value="Genomic_DNA"/>
</dbReference>
<keyword evidence="3" id="KW-0964">Secreted</keyword>
<evidence type="ECO:0000313" key="12">
    <source>
        <dbReference type="EMBL" id="CAF1641780.1"/>
    </source>
</evidence>
<protein>
    <recommendedName>
        <fullName evidence="10">NAD(P)(+)--arginine ADP-ribosyltransferase</fullName>
        <ecNumber evidence="10">2.4.2.31</ecNumber>
    </recommendedName>
    <alternativeName>
        <fullName evidence="10">Mono(ADP-ribosyl)transferase</fullName>
    </alternativeName>
</protein>
<dbReference type="OrthoDB" id="423533at2759"/>
<dbReference type="EMBL" id="CAJNOK010009605">
    <property type="protein sequence ID" value="CAF1094085.1"/>
    <property type="molecule type" value="Genomic_DNA"/>
</dbReference>
<evidence type="ECO:0000256" key="3">
    <source>
        <dbReference type="ARBA" id="ARBA00022525"/>
    </source>
</evidence>
<proteinExistence type="inferred from homology"/>
<dbReference type="InterPro" id="IPR000768">
    <property type="entry name" value="ART"/>
</dbReference>
<dbReference type="Proteomes" id="UP000681722">
    <property type="component" value="Unassembled WGS sequence"/>
</dbReference>
<dbReference type="Gene3D" id="3.90.176.10">
    <property type="entry name" value="Toxin ADP-ribosyltransferase, Chain A, domain 1"/>
    <property type="match status" value="1"/>
</dbReference>
<evidence type="ECO:0000256" key="7">
    <source>
        <dbReference type="ARBA" id="ARBA00022695"/>
    </source>
</evidence>
<evidence type="ECO:0000313" key="13">
    <source>
        <dbReference type="EMBL" id="CAF3855570.1"/>
    </source>
</evidence>
<dbReference type="GO" id="GO:0106274">
    <property type="term" value="F:NAD+-protein-arginine ADP-ribosyltransferase activity"/>
    <property type="evidence" value="ECO:0007669"/>
    <property type="project" value="UniProtKB-EC"/>
</dbReference>
<comment type="caution">
    <text evidence="12">The sequence shown here is derived from an EMBL/GenBank/DDBJ whole genome shotgun (WGS) entry which is preliminary data.</text>
</comment>
<keyword evidence="5 10" id="KW-0328">Glycosyltransferase</keyword>
<evidence type="ECO:0000313" key="14">
    <source>
        <dbReference type="EMBL" id="CAF4554649.1"/>
    </source>
</evidence>
<evidence type="ECO:0000256" key="6">
    <source>
        <dbReference type="ARBA" id="ARBA00022679"/>
    </source>
</evidence>